<dbReference type="AlphaFoldDB" id="A0A923LYJ6"/>
<dbReference type="PANTHER" id="PTHR30349:SF64">
    <property type="entry name" value="PROPHAGE INTEGRASE INTD-RELATED"/>
    <property type="match status" value="1"/>
</dbReference>
<evidence type="ECO:0000259" key="7">
    <source>
        <dbReference type="PROSITE" id="PS51898"/>
    </source>
</evidence>
<keyword evidence="10" id="KW-1185">Reference proteome</keyword>
<name>A0A923LYJ6_9FIRM</name>
<comment type="similarity">
    <text evidence="2">Belongs to the 'phage' integrase family.</text>
</comment>
<dbReference type="InterPro" id="IPR011010">
    <property type="entry name" value="DNA_brk_join_enz"/>
</dbReference>
<reference evidence="9" key="1">
    <citation type="submission" date="2020-08" db="EMBL/GenBank/DDBJ databases">
        <title>Genome public.</title>
        <authorList>
            <person name="Liu C."/>
            <person name="Sun Q."/>
        </authorList>
    </citation>
    <scope>NUCLEOTIDE SEQUENCE</scope>
    <source>
        <strain evidence="9">NSJ-28</strain>
    </source>
</reference>
<evidence type="ECO:0000256" key="4">
    <source>
        <dbReference type="ARBA" id="ARBA00023125"/>
    </source>
</evidence>
<dbReference type="InterPro" id="IPR050090">
    <property type="entry name" value="Tyrosine_recombinase_XerCD"/>
</dbReference>
<organism evidence="9 10">
    <name type="scientific">Agathobaculum faecis</name>
    <dbReference type="NCBI Taxonomy" id="2763013"/>
    <lineage>
        <taxon>Bacteria</taxon>
        <taxon>Bacillati</taxon>
        <taxon>Bacillota</taxon>
        <taxon>Clostridia</taxon>
        <taxon>Eubacteriales</taxon>
        <taxon>Butyricicoccaceae</taxon>
        <taxon>Agathobaculum</taxon>
    </lineage>
</organism>
<dbReference type="RefSeq" id="WP_054327175.1">
    <property type="nucleotide sequence ID" value="NZ_JACOPL010000015.1"/>
</dbReference>
<keyword evidence="4 6" id="KW-0238">DNA-binding</keyword>
<feature type="domain" description="Tyr recombinase" evidence="7">
    <location>
        <begin position="114"/>
        <end position="301"/>
    </location>
</feature>
<dbReference type="Pfam" id="PF00589">
    <property type="entry name" value="Phage_integrase"/>
    <property type="match status" value="1"/>
</dbReference>
<dbReference type="Proteomes" id="UP000606499">
    <property type="component" value="Unassembled WGS sequence"/>
</dbReference>
<feature type="domain" description="Core-binding (CB)" evidence="8">
    <location>
        <begin position="8"/>
        <end position="92"/>
    </location>
</feature>
<evidence type="ECO:0000313" key="10">
    <source>
        <dbReference type="Proteomes" id="UP000606499"/>
    </source>
</evidence>
<dbReference type="Gene3D" id="1.10.443.10">
    <property type="entry name" value="Intergrase catalytic core"/>
    <property type="match status" value="1"/>
</dbReference>
<evidence type="ECO:0000259" key="8">
    <source>
        <dbReference type="PROSITE" id="PS51900"/>
    </source>
</evidence>
<gene>
    <name evidence="9" type="ORF">H8S45_13295</name>
</gene>
<comment type="caution">
    <text evidence="9">The sequence shown here is derived from an EMBL/GenBank/DDBJ whole genome shotgun (WGS) entry which is preliminary data.</text>
</comment>
<dbReference type="PANTHER" id="PTHR30349">
    <property type="entry name" value="PHAGE INTEGRASE-RELATED"/>
    <property type="match status" value="1"/>
</dbReference>
<dbReference type="GO" id="GO:0003677">
    <property type="term" value="F:DNA binding"/>
    <property type="evidence" value="ECO:0007669"/>
    <property type="project" value="UniProtKB-UniRule"/>
</dbReference>
<dbReference type="Gene3D" id="1.10.150.130">
    <property type="match status" value="1"/>
</dbReference>
<dbReference type="InterPro" id="IPR044068">
    <property type="entry name" value="CB"/>
</dbReference>
<comment type="function">
    <text evidence="1">Site-specific tyrosine recombinase, which acts by catalyzing the cutting and rejoining of the recombining DNA molecules.</text>
</comment>
<evidence type="ECO:0000256" key="1">
    <source>
        <dbReference type="ARBA" id="ARBA00003283"/>
    </source>
</evidence>
<accession>A0A923LYJ6</accession>
<evidence type="ECO:0000256" key="3">
    <source>
        <dbReference type="ARBA" id="ARBA00022908"/>
    </source>
</evidence>
<keyword evidence="5" id="KW-0233">DNA recombination</keyword>
<dbReference type="GO" id="GO:0006310">
    <property type="term" value="P:DNA recombination"/>
    <property type="evidence" value="ECO:0007669"/>
    <property type="project" value="UniProtKB-KW"/>
</dbReference>
<dbReference type="InterPro" id="IPR013762">
    <property type="entry name" value="Integrase-like_cat_sf"/>
</dbReference>
<dbReference type="Pfam" id="PF02899">
    <property type="entry name" value="Phage_int_SAM_1"/>
    <property type="match status" value="1"/>
</dbReference>
<keyword evidence="3" id="KW-0229">DNA integration</keyword>
<sequence length="301" mass="34782">MSTYHIYQNLLAQVERVFRHSRQGSIQTRRRYKEAVCRFCYFLAEVYHLERLANIAPKHIFAYAEFLKESGKAASTIKTDLAAIRFFHDQMPQVKHHALPDNSMLNLERRSFGKVDRTWSEREFNRMIGKAWGEGREDYAAALCLARYCGLRIHEVFRLDTAAAERALKAGSLTVKGKGGKVRTVPLTETPRIELTKMLAQTQRGHKLFVPDDMPTDRAINNFQCFIYRYRNEVQDADSHRTITCHGLRHTYAVEQYLACRKQGMDEHAACRRVSRLLGHEREDVTRIYLASLRKGGEGNG</sequence>
<evidence type="ECO:0000256" key="6">
    <source>
        <dbReference type="PROSITE-ProRule" id="PRU01248"/>
    </source>
</evidence>
<dbReference type="PROSITE" id="PS51898">
    <property type="entry name" value="TYR_RECOMBINASE"/>
    <property type="match status" value="1"/>
</dbReference>
<dbReference type="InterPro" id="IPR004107">
    <property type="entry name" value="Integrase_SAM-like_N"/>
</dbReference>
<dbReference type="CDD" id="cd00397">
    <property type="entry name" value="DNA_BRE_C"/>
    <property type="match status" value="1"/>
</dbReference>
<dbReference type="InterPro" id="IPR002104">
    <property type="entry name" value="Integrase_catalytic"/>
</dbReference>
<evidence type="ECO:0000256" key="2">
    <source>
        <dbReference type="ARBA" id="ARBA00008857"/>
    </source>
</evidence>
<dbReference type="SUPFAM" id="SSF56349">
    <property type="entry name" value="DNA breaking-rejoining enzymes"/>
    <property type="match status" value="1"/>
</dbReference>
<protein>
    <submittedName>
        <fullName evidence="9">Tyrosine-type recombinase/integrase</fullName>
    </submittedName>
</protein>
<evidence type="ECO:0000256" key="5">
    <source>
        <dbReference type="ARBA" id="ARBA00023172"/>
    </source>
</evidence>
<dbReference type="PROSITE" id="PS51900">
    <property type="entry name" value="CB"/>
    <property type="match status" value="1"/>
</dbReference>
<evidence type="ECO:0000313" key="9">
    <source>
        <dbReference type="EMBL" id="MBC5726430.1"/>
    </source>
</evidence>
<dbReference type="GO" id="GO:0015074">
    <property type="term" value="P:DNA integration"/>
    <property type="evidence" value="ECO:0007669"/>
    <property type="project" value="UniProtKB-KW"/>
</dbReference>
<dbReference type="InterPro" id="IPR010998">
    <property type="entry name" value="Integrase_recombinase_N"/>
</dbReference>
<dbReference type="EMBL" id="JACOPL010000015">
    <property type="protein sequence ID" value="MBC5726430.1"/>
    <property type="molecule type" value="Genomic_DNA"/>
</dbReference>
<proteinExistence type="inferred from homology"/>